<organism evidence="2 3">
    <name type="scientific">Cordylochernes scorpioides</name>
    <dbReference type="NCBI Taxonomy" id="51811"/>
    <lineage>
        <taxon>Eukaryota</taxon>
        <taxon>Metazoa</taxon>
        <taxon>Ecdysozoa</taxon>
        <taxon>Arthropoda</taxon>
        <taxon>Chelicerata</taxon>
        <taxon>Arachnida</taxon>
        <taxon>Pseudoscorpiones</taxon>
        <taxon>Cheliferoidea</taxon>
        <taxon>Chernetidae</taxon>
        <taxon>Cordylochernes</taxon>
    </lineage>
</organism>
<evidence type="ECO:0000313" key="3">
    <source>
        <dbReference type="Proteomes" id="UP001235939"/>
    </source>
</evidence>
<dbReference type="InterPro" id="IPR058912">
    <property type="entry name" value="HTH_animal"/>
</dbReference>
<dbReference type="Pfam" id="PF26215">
    <property type="entry name" value="HTH_animal"/>
    <property type="match status" value="1"/>
</dbReference>
<dbReference type="PANTHER" id="PTHR21301:SF10">
    <property type="entry name" value="REVERSE TRANSCRIPTASE DOMAIN-CONTAINING PROTEIN"/>
    <property type="match status" value="1"/>
</dbReference>
<evidence type="ECO:0000313" key="2">
    <source>
        <dbReference type="EMBL" id="UYV69729.1"/>
    </source>
</evidence>
<sequence>MSPIAPLAKFLANFLIPILKDNPTTTSITSIPKFIENIHNLPPSPNSTMISFDVVNMYPSLPHHLIIDNTIEFLALNNIPPDISSKIISLVKLSLQYNIFSFNSNFYRQAKGSSMGSPLSSPLAEIRCIDDIFCVSNSNKIDSIFTQLKSIHNDIDFTIETENNNTLPFLDVLILKTQNQYTTEIYHKPNSTPDYIHFSSYSPLSHKINTVKTLSKRIYTHCSTQLSKDTETQFLINKLTSNGYLKNYIKTLL</sequence>
<accession>A0ABY6KMJ0</accession>
<dbReference type="EMBL" id="CP092869">
    <property type="protein sequence ID" value="UYV69729.1"/>
    <property type="molecule type" value="Genomic_DNA"/>
</dbReference>
<protein>
    <recommendedName>
        <fullName evidence="1">Helix-turn-helix domain-containing protein</fullName>
    </recommendedName>
</protein>
<name>A0ABY6KMJ0_9ARAC</name>
<dbReference type="Proteomes" id="UP001235939">
    <property type="component" value="Chromosome 07"/>
</dbReference>
<gene>
    <name evidence="2" type="ORF">LAZ67_7000503</name>
</gene>
<dbReference type="PANTHER" id="PTHR21301">
    <property type="entry name" value="REVERSE TRANSCRIPTASE"/>
    <property type="match status" value="1"/>
</dbReference>
<reference evidence="2 3" key="1">
    <citation type="submission" date="2022-01" db="EMBL/GenBank/DDBJ databases">
        <title>A chromosomal length assembly of Cordylochernes scorpioides.</title>
        <authorList>
            <person name="Zeh D."/>
            <person name="Zeh J."/>
        </authorList>
    </citation>
    <scope>NUCLEOTIDE SEQUENCE [LARGE SCALE GENOMIC DNA]</scope>
    <source>
        <strain evidence="2">IN4F17</strain>
        <tissue evidence="2">Whole Body</tissue>
    </source>
</reference>
<feature type="domain" description="Helix-turn-helix" evidence="1">
    <location>
        <begin position="195"/>
        <end position="251"/>
    </location>
</feature>
<keyword evidence="3" id="KW-1185">Reference proteome</keyword>
<evidence type="ECO:0000259" key="1">
    <source>
        <dbReference type="Pfam" id="PF26215"/>
    </source>
</evidence>
<proteinExistence type="predicted"/>